<comment type="caution">
    <text evidence="10">The sequence shown here is derived from an EMBL/GenBank/DDBJ whole genome shotgun (WGS) entry which is preliminary data.</text>
</comment>
<evidence type="ECO:0000313" key="11">
    <source>
        <dbReference type="Proteomes" id="UP001607303"/>
    </source>
</evidence>
<dbReference type="InterPro" id="IPR011701">
    <property type="entry name" value="MFS"/>
</dbReference>
<dbReference type="SUPFAM" id="SSF103473">
    <property type="entry name" value="MFS general substrate transporter"/>
    <property type="match status" value="1"/>
</dbReference>
<accession>A0ABD2C2R4</accession>
<evidence type="ECO:0000256" key="1">
    <source>
        <dbReference type="ARBA" id="ARBA00004141"/>
    </source>
</evidence>
<feature type="region of interest" description="Disordered" evidence="7">
    <location>
        <begin position="1"/>
        <end position="29"/>
    </location>
</feature>
<dbReference type="Pfam" id="PF07690">
    <property type="entry name" value="MFS_1"/>
    <property type="match status" value="1"/>
</dbReference>
<feature type="transmembrane region" description="Helical" evidence="8">
    <location>
        <begin position="460"/>
        <end position="485"/>
    </location>
</feature>
<keyword evidence="11" id="KW-1185">Reference proteome</keyword>
<dbReference type="Proteomes" id="UP001607303">
    <property type="component" value="Unassembled WGS sequence"/>
</dbReference>
<feature type="domain" description="Major facilitator superfamily (MFS) profile" evidence="9">
    <location>
        <begin position="51"/>
        <end position="546"/>
    </location>
</feature>
<feature type="transmembrane region" description="Helical" evidence="8">
    <location>
        <begin position="117"/>
        <end position="135"/>
    </location>
</feature>
<evidence type="ECO:0000256" key="7">
    <source>
        <dbReference type="SAM" id="MobiDB-lite"/>
    </source>
</evidence>
<feature type="transmembrane region" description="Helical" evidence="8">
    <location>
        <begin position="89"/>
        <end position="108"/>
    </location>
</feature>
<dbReference type="AlphaFoldDB" id="A0ABD2C2R4"/>
<dbReference type="EMBL" id="JAYRBN010000061">
    <property type="protein sequence ID" value="KAL2739332.1"/>
    <property type="molecule type" value="Genomic_DNA"/>
</dbReference>
<comment type="similarity">
    <text evidence="2">Belongs to the major facilitator superfamily.</text>
</comment>
<dbReference type="Pfam" id="PF00083">
    <property type="entry name" value="Sugar_tr"/>
    <property type="match status" value="1"/>
</dbReference>
<feature type="compositionally biased region" description="Basic and acidic residues" evidence="7">
    <location>
        <begin position="12"/>
        <end position="23"/>
    </location>
</feature>
<evidence type="ECO:0000259" key="9">
    <source>
        <dbReference type="PROSITE" id="PS50850"/>
    </source>
</evidence>
<gene>
    <name evidence="10" type="ORF">V1477_010721</name>
</gene>
<dbReference type="InterPro" id="IPR005828">
    <property type="entry name" value="MFS_sugar_transport-like"/>
</dbReference>
<evidence type="ECO:0000256" key="6">
    <source>
        <dbReference type="ARBA" id="ARBA00023136"/>
    </source>
</evidence>
<keyword evidence="4 8" id="KW-0812">Transmembrane</keyword>
<feature type="transmembrane region" description="Helical" evidence="8">
    <location>
        <begin position="521"/>
        <end position="541"/>
    </location>
</feature>
<feature type="transmembrane region" description="Helical" evidence="8">
    <location>
        <begin position="492"/>
        <end position="515"/>
    </location>
</feature>
<evidence type="ECO:0000256" key="3">
    <source>
        <dbReference type="ARBA" id="ARBA00022448"/>
    </source>
</evidence>
<keyword evidence="3" id="KW-0813">Transport</keyword>
<feature type="transmembrane region" description="Helical" evidence="8">
    <location>
        <begin position="218"/>
        <end position="237"/>
    </location>
</feature>
<dbReference type="Gene3D" id="1.20.1250.20">
    <property type="entry name" value="MFS general substrate transporter like domains"/>
    <property type="match status" value="1"/>
</dbReference>
<feature type="transmembrane region" description="Helical" evidence="8">
    <location>
        <begin position="318"/>
        <end position="338"/>
    </location>
</feature>
<sequence>MSPNSTINAVDMSEKKSVDDRNHSCVQSSKSPADFETAVSATGYGKFHILLYLALIPASWASSFDTGNISLILPAAECDLQLKLIHKGILNAVVYIGMVSSALVWGYLADVKGRKSILIYGFLADGICNVLSGFSQNFGTLLFFKFLSGLIISGPYAGTMSYIAEFYGAKVRSRITLIIGFTVTTGCVVNSGLAWLVVPQDWSIELWDGYFKYNSWRIFLSLCGVPTLFGVFLLSFFPESPKFLMSQGRKEEALKVFQQIYRINTGRPEKDYPINELADEFEVKNSTENSTGDTIVTHKKSFKSGLLQMKPIFFRPHIFRLSLILTLQFCSMLALNTIRLWQPQLFAILQDFNPIDFNITDHDPAFCEILDAVTYQSAQSLQNMDLSGDIIEVVNCSKVVISENMYIDSTIVSIAAIVFLFVASMFVTLLGHKNLLYICYTVCISSLVTMTWSTSYMLTLVLTCLFVGIMMTTLNIVIGATVLLFPTSLRTMAVSLVMMTGRSGSLIGNVVFPVLLEYGCIAPIMTIACFPLLGIILAFFIPNNKNKSDKNVESGS</sequence>
<comment type="subcellular location">
    <subcellularLocation>
        <location evidence="1">Membrane</location>
        <topology evidence="1">Multi-pass membrane protein</topology>
    </subcellularLocation>
</comment>
<reference evidence="10 11" key="1">
    <citation type="journal article" date="2024" name="Ann. Entomol. Soc. Am.">
        <title>Genomic analyses of the southern and eastern yellowjacket wasps (Hymenoptera: Vespidae) reveal evolutionary signatures of social life.</title>
        <authorList>
            <person name="Catto M.A."/>
            <person name="Caine P.B."/>
            <person name="Orr S.E."/>
            <person name="Hunt B.G."/>
            <person name="Goodisman M.A.D."/>
        </authorList>
    </citation>
    <scope>NUCLEOTIDE SEQUENCE [LARGE SCALE GENOMIC DNA]</scope>
    <source>
        <strain evidence="10">232</strain>
        <tissue evidence="10">Head and thorax</tissue>
    </source>
</reference>
<feature type="transmembrane region" description="Helical" evidence="8">
    <location>
        <begin position="435"/>
        <end position="454"/>
    </location>
</feature>
<keyword evidence="6 8" id="KW-0472">Membrane</keyword>
<dbReference type="PROSITE" id="PS50850">
    <property type="entry name" value="MFS"/>
    <property type="match status" value="1"/>
</dbReference>
<keyword evidence="5 8" id="KW-1133">Transmembrane helix</keyword>
<dbReference type="InterPro" id="IPR020846">
    <property type="entry name" value="MFS_dom"/>
</dbReference>
<evidence type="ECO:0000313" key="10">
    <source>
        <dbReference type="EMBL" id="KAL2739332.1"/>
    </source>
</evidence>
<proteinExistence type="inferred from homology"/>
<evidence type="ECO:0000256" key="8">
    <source>
        <dbReference type="SAM" id="Phobius"/>
    </source>
</evidence>
<evidence type="ECO:0000256" key="5">
    <source>
        <dbReference type="ARBA" id="ARBA00022989"/>
    </source>
</evidence>
<evidence type="ECO:0000256" key="2">
    <source>
        <dbReference type="ARBA" id="ARBA00008335"/>
    </source>
</evidence>
<feature type="transmembrane region" description="Helical" evidence="8">
    <location>
        <begin position="141"/>
        <end position="163"/>
    </location>
</feature>
<name>A0ABD2C2R4_VESMC</name>
<protein>
    <submittedName>
        <fullName evidence="10">Synaptic vesicle glycoprotein 2B-like</fullName>
    </submittedName>
</protein>
<dbReference type="InterPro" id="IPR036259">
    <property type="entry name" value="MFS_trans_sf"/>
</dbReference>
<feature type="transmembrane region" description="Helical" evidence="8">
    <location>
        <begin position="411"/>
        <end position="430"/>
    </location>
</feature>
<feature type="transmembrane region" description="Helical" evidence="8">
    <location>
        <begin position="175"/>
        <end position="198"/>
    </location>
</feature>
<evidence type="ECO:0000256" key="4">
    <source>
        <dbReference type="ARBA" id="ARBA00022692"/>
    </source>
</evidence>
<dbReference type="GO" id="GO:0016020">
    <property type="term" value="C:membrane"/>
    <property type="evidence" value="ECO:0007669"/>
    <property type="project" value="UniProtKB-SubCell"/>
</dbReference>
<dbReference type="PANTHER" id="PTHR23511:SF36">
    <property type="entry name" value="EG:BACR7A4.13 PROTEIN-RELATED"/>
    <property type="match status" value="1"/>
</dbReference>
<organism evidence="10 11">
    <name type="scientific">Vespula maculifrons</name>
    <name type="common">Eastern yellow jacket</name>
    <name type="synonym">Wasp</name>
    <dbReference type="NCBI Taxonomy" id="7453"/>
    <lineage>
        <taxon>Eukaryota</taxon>
        <taxon>Metazoa</taxon>
        <taxon>Ecdysozoa</taxon>
        <taxon>Arthropoda</taxon>
        <taxon>Hexapoda</taxon>
        <taxon>Insecta</taxon>
        <taxon>Pterygota</taxon>
        <taxon>Neoptera</taxon>
        <taxon>Endopterygota</taxon>
        <taxon>Hymenoptera</taxon>
        <taxon>Apocrita</taxon>
        <taxon>Aculeata</taxon>
        <taxon>Vespoidea</taxon>
        <taxon>Vespidae</taxon>
        <taxon>Vespinae</taxon>
        <taxon>Vespula</taxon>
    </lineage>
</organism>
<dbReference type="PANTHER" id="PTHR23511">
    <property type="entry name" value="SYNAPTIC VESICLE GLYCOPROTEIN 2"/>
    <property type="match status" value="1"/>
</dbReference>